<reference evidence="4 5" key="1">
    <citation type="journal article" date="2019" name="Syst. Appl. Microbiol.">
        <title>Polyphasic characterization of two novel Lactobacillus spp. isolated from blown salami packages: Description of Lactobacillus halodurans sp. nov. and Lactobacillus salsicarnum sp. nov.</title>
        <authorList>
            <person name="Schuster J.A."/>
            <person name="Klingl A."/>
            <person name="Vogel R.F."/>
            <person name="Ehrmann M.A."/>
        </authorList>
    </citation>
    <scope>NUCLEOTIDE SEQUENCE [LARGE SCALE GENOMIC DNA]</scope>
    <source>
        <strain evidence="2 5">TMW 1.2098</strain>
        <strain evidence="3 4">TMW 1.2118</strain>
    </source>
</reference>
<dbReference type="Proteomes" id="UP000436655">
    <property type="component" value="Unassembled WGS sequence"/>
</dbReference>
<comment type="caution">
    <text evidence="3">The sequence shown here is derived from an EMBL/GenBank/DDBJ whole genome shotgun (WGS) entry which is preliminary data.</text>
</comment>
<evidence type="ECO:0000313" key="4">
    <source>
        <dbReference type="Proteomes" id="UP000380386"/>
    </source>
</evidence>
<dbReference type="EMBL" id="VDFM01000026">
    <property type="protein sequence ID" value="MQS53613.1"/>
    <property type="molecule type" value="Genomic_DNA"/>
</dbReference>
<evidence type="ECO:0000256" key="1">
    <source>
        <dbReference type="SAM" id="Phobius"/>
    </source>
</evidence>
<gene>
    <name evidence="3" type="ORF">FHL02_11440</name>
    <name evidence="2" type="ORF">FHL03_10495</name>
</gene>
<feature type="transmembrane region" description="Helical" evidence="1">
    <location>
        <begin position="7"/>
        <end position="26"/>
    </location>
</feature>
<dbReference type="EMBL" id="VDFN01000012">
    <property type="protein sequence ID" value="MQS45914.1"/>
    <property type="molecule type" value="Genomic_DNA"/>
</dbReference>
<evidence type="ECO:0000313" key="5">
    <source>
        <dbReference type="Proteomes" id="UP000436655"/>
    </source>
</evidence>
<evidence type="ECO:0000313" key="2">
    <source>
        <dbReference type="EMBL" id="MQS45914.1"/>
    </source>
</evidence>
<keyword evidence="5" id="KW-1185">Reference proteome</keyword>
<reference evidence="2" key="2">
    <citation type="submission" date="2019-05" db="EMBL/GenBank/DDBJ databases">
        <authorList>
            <person name="Schuster J.A."/>
            <person name="Ehrmann M.A."/>
        </authorList>
    </citation>
    <scope>NUCLEOTIDE SEQUENCE</scope>
    <source>
        <strain evidence="2">TMW 1.2098</strain>
    </source>
</reference>
<evidence type="ECO:0000313" key="3">
    <source>
        <dbReference type="EMBL" id="MQS53613.1"/>
    </source>
</evidence>
<dbReference type="RefSeq" id="WP_125704248.1">
    <property type="nucleotide sequence ID" value="NZ_JBHTOO010000004.1"/>
</dbReference>
<keyword evidence="1" id="KW-0472">Membrane</keyword>
<accession>A0A5P0ZKK6</accession>
<keyword evidence="1" id="KW-1133">Transmembrane helix</keyword>
<dbReference type="AlphaFoldDB" id="A0A5P0ZKK6"/>
<keyword evidence="1" id="KW-0812">Transmembrane</keyword>
<proteinExistence type="predicted"/>
<sequence length="172" mass="19047">MKNKKQTGIIAGVIVLIVVIVAAVIGTTVHKQNVKKADERAAQIYRDKHNVSKVVPGKVYKFSRKFGDKESKGYLYFGDKKTKHAVLASVKKSDMKNGLKNKKDFSDSVDMSVKSKTVYTASKSTLTIKSPKAKFTDLKVKDNGNISGKVESKYDLTISLKPVNMKVAEYTK</sequence>
<organism evidence="3 4">
    <name type="scientific">Companilactobacillus mishanensis</name>
    <dbReference type="NCBI Taxonomy" id="2486008"/>
    <lineage>
        <taxon>Bacteria</taxon>
        <taxon>Bacillati</taxon>
        <taxon>Bacillota</taxon>
        <taxon>Bacilli</taxon>
        <taxon>Lactobacillales</taxon>
        <taxon>Lactobacillaceae</taxon>
        <taxon>Companilactobacillus</taxon>
    </lineage>
</organism>
<dbReference type="Proteomes" id="UP000380386">
    <property type="component" value="Unassembled WGS sequence"/>
</dbReference>
<name>A0A5P0ZKK6_9LACO</name>
<protein>
    <submittedName>
        <fullName evidence="3">Uncharacterized protein</fullName>
    </submittedName>
</protein>